<dbReference type="InterPro" id="IPR004092">
    <property type="entry name" value="Mbt"/>
</dbReference>
<dbReference type="OrthoDB" id="8188861at2759"/>
<evidence type="ECO:0000313" key="2">
    <source>
        <dbReference type="EMBL" id="VDN18900.1"/>
    </source>
</evidence>
<evidence type="ECO:0000313" key="4">
    <source>
        <dbReference type="WBParaSite" id="GPUH_0001154801-mRNA-1"/>
    </source>
</evidence>
<sequence length="170" mass="19897">MDSPLFLRYRPVVSVVEQRSELKSNHVWAGYLETVLAALRKRKGKPEDSRCRDYVVPAECFYQAPFAEYMRYISDGVKFEVALQGDYVRAPVSLELYWFARVLKVAGYFLLLQYEGMDPDRDDQYDFWVNIASADLKPVGKFSHLATERRIFRPLPSVSFPDTERLFYKT</sequence>
<dbReference type="Gene3D" id="2.30.30.140">
    <property type="match status" value="1"/>
</dbReference>
<dbReference type="GO" id="GO:0006355">
    <property type="term" value="P:regulation of DNA-templated transcription"/>
    <property type="evidence" value="ECO:0007669"/>
    <property type="project" value="InterPro"/>
</dbReference>
<accession>A0A183DS43</accession>
<reference evidence="2 3" key="2">
    <citation type="submission" date="2018-11" db="EMBL/GenBank/DDBJ databases">
        <authorList>
            <consortium name="Pathogen Informatics"/>
        </authorList>
    </citation>
    <scope>NUCLEOTIDE SEQUENCE [LARGE SCALE GENOMIC DNA]</scope>
</reference>
<dbReference type="PROSITE" id="PS51079">
    <property type="entry name" value="MBT"/>
    <property type="match status" value="1"/>
</dbReference>
<organism evidence="4">
    <name type="scientific">Gongylonema pulchrum</name>
    <dbReference type="NCBI Taxonomy" id="637853"/>
    <lineage>
        <taxon>Eukaryota</taxon>
        <taxon>Metazoa</taxon>
        <taxon>Ecdysozoa</taxon>
        <taxon>Nematoda</taxon>
        <taxon>Chromadorea</taxon>
        <taxon>Rhabditida</taxon>
        <taxon>Spirurina</taxon>
        <taxon>Spiruromorpha</taxon>
        <taxon>Spiruroidea</taxon>
        <taxon>Gongylonematidae</taxon>
        <taxon>Gongylonema</taxon>
    </lineage>
</organism>
<evidence type="ECO:0000256" key="1">
    <source>
        <dbReference type="PROSITE-ProRule" id="PRU00459"/>
    </source>
</evidence>
<dbReference type="SMART" id="SM00561">
    <property type="entry name" value="MBT"/>
    <property type="match status" value="1"/>
</dbReference>
<dbReference type="Proteomes" id="UP000271098">
    <property type="component" value="Unassembled WGS sequence"/>
</dbReference>
<evidence type="ECO:0000313" key="3">
    <source>
        <dbReference type="Proteomes" id="UP000271098"/>
    </source>
</evidence>
<gene>
    <name evidence="2" type="ORF">GPUH_LOCUS11534</name>
</gene>
<dbReference type="AlphaFoldDB" id="A0A183DS43"/>
<feature type="repeat" description="MBT" evidence="1">
    <location>
        <begin position="26"/>
        <end position="152"/>
    </location>
</feature>
<protein>
    <submittedName>
        <fullName evidence="4">Class I SAM-dependent methyltransferase</fullName>
    </submittedName>
</protein>
<reference evidence="4" key="1">
    <citation type="submission" date="2016-06" db="UniProtKB">
        <authorList>
            <consortium name="WormBaseParasite"/>
        </authorList>
    </citation>
    <scope>IDENTIFICATION</scope>
</reference>
<dbReference type="Pfam" id="PF02820">
    <property type="entry name" value="MBT"/>
    <property type="match status" value="1"/>
</dbReference>
<name>A0A183DS43_9BILA</name>
<proteinExistence type="predicted"/>
<dbReference type="WBParaSite" id="GPUH_0001154801-mRNA-1">
    <property type="protein sequence ID" value="GPUH_0001154801-mRNA-1"/>
    <property type="gene ID" value="GPUH_0001154801"/>
</dbReference>
<keyword evidence="3" id="KW-1185">Reference proteome</keyword>
<dbReference type="GO" id="GO:0005634">
    <property type="term" value="C:nucleus"/>
    <property type="evidence" value="ECO:0007669"/>
    <property type="project" value="InterPro"/>
</dbReference>
<dbReference type="EMBL" id="UYRT01078618">
    <property type="protein sequence ID" value="VDN18900.1"/>
    <property type="molecule type" value="Genomic_DNA"/>
</dbReference>
<dbReference type="SUPFAM" id="SSF63748">
    <property type="entry name" value="Tudor/PWWP/MBT"/>
    <property type="match status" value="1"/>
</dbReference>